<dbReference type="Proteomes" id="UP001333110">
    <property type="component" value="Unassembled WGS sequence"/>
</dbReference>
<sequence length="288" mass="30818">MQDLALGLVEPHTIGLGPWIQPVQVPLQSLPPLKQINTPTQLGAICKLTEGALDPFTQIIDKDVKQNCPQHRALGNTACDRPPTGVNSIHHHSLGPAIQPVLYPVKSTPVQAMSSQFVQENAFLEIEDLAGQHLKLVNQGCDTHKHQEETPQMALGHGILEQEGSNSTAELSDCVSPAYIPVQRLHLPAPVLVASRDAACSCQAGQTSHGGASASCSSPFVALALCRCSGASVEVLQILRVQRRTALRTKATKMHVQEKGLQRQKKTSQTLGCCSTEVRNHAVITGVG</sequence>
<accession>A0AAN7N4D1</accession>
<reference evidence="1 2" key="1">
    <citation type="journal article" date="2023" name="J. Hered.">
        <title>Chromosome-level genome of the wood stork (Mycteria americana) provides insight into avian chromosome evolution.</title>
        <authorList>
            <person name="Flamio R. Jr."/>
            <person name="Ramstad K.M."/>
        </authorList>
    </citation>
    <scope>NUCLEOTIDE SEQUENCE [LARGE SCALE GENOMIC DNA]</scope>
    <source>
        <strain evidence="1">JAX WOST 10</strain>
    </source>
</reference>
<organism evidence="1 2">
    <name type="scientific">Mycteria americana</name>
    <name type="common">Wood stork</name>
    <dbReference type="NCBI Taxonomy" id="33587"/>
    <lineage>
        <taxon>Eukaryota</taxon>
        <taxon>Metazoa</taxon>
        <taxon>Chordata</taxon>
        <taxon>Craniata</taxon>
        <taxon>Vertebrata</taxon>
        <taxon>Euteleostomi</taxon>
        <taxon>Archelosauria</taxon>
        <taxon>Archosauria</taxon>
        <taxon>Dinosauria</taxon>
        <taxon>Saurischia</taxon>
        <taxon>Theropoda</taxon>
        <taxon>Coelurosauria</taxon>
        <taxon>Aves</taxon>
        <taxon>Neognathae</taxon>
        <taxon>Neoaves</taxon>
        <taxon>Aequornithes</taxon>
        <taxon>Ciconiiformes</taxon>
        <taxon>Ciconiidae</taxon>
        <taxon>Mycteria</taxon>
    </lineage>
</organism>
<dbReference type="AlphaFoldDB" id="A0AAN7N4D1"/>
<gene>
    <name evidence="1" type="ORF">QYF61_020409</name>
</gene>
<comment type="caution">
    <text evidence="1">The sequence shown here is derived from an EMBL/GenBank/DDBJ whole genome shotgun (WGS) entry which is preliminary data.</text>
</comment>
<evidence type="ECO:0000313" key="1">
    <source>
        <dbReference type="EMBL" id="KAK4817614.1"/>
    </source>
</evidence>
<keyword evidence="2" id="KW-1185">Reference proteome</keyword>
<protein>
    <submittedName>
        <fullName evidence="1">Uncharacterized protein</fullName>
    </submittedName>
</protein>
<evidence type="ECO:0000313" key="2">
    <source>
        <dbReference type="Proteomes" id="UP001333110"/>
    </source>
</evidence>
<name>A0AAN7N4D1_MYCAM</name>
<proteinExistence type="predicted"/>
<dbReference type="EMBL" id="JAUNZN010000008">
    <property type="protein sequence ID" value="KAK4817614.1"/>
    <property type="molecule type" value="Genomic_DNA"/>
</dbReference>